<dbReference type="PANTHER" id="PTHR41517">
    <property type="entry name" value="1,2-DIOXYGENASE PROTEIN-RELATED"/>
    <property type="match status" value="1"/>
</dbReference>
<dbReference type="SUPFAM" id="SSF51182">
    <property type="entry name" value="RmlC-like cupins"/>
    <property type="match status" value="1"/>
</dbReference>
<evidence type="ECO:0000256" key="2">
    <source>
        <dbReference type="ARBA" id="ARBA00023002"/>
    </source>
</evidence>
<keyword evidence="2" id="KW-0560">Oxidoreductase</keyword>
<dbReference type="Proteomes" id="UP000194137">
    <property type="component" value="Chromosome"/>
</dbReference>
<dbReference type="RefSeq" id="WP_086088804.1">
    <property type="nucleotide sequence ID" value="NZ_CP021112.1"/>
</dbReference>
<dbReference type="InterPro" id="IPR013096">
    <property type="entry name" value="Cupin_2"/>
</dbReference>
<gene>
    <name evidence="5" type="ORF">CAK95_15960</name>
</gene>
<dbReference type="Gene3D" id="2.60.120.10">
    <property type="entry name" value="Jelly Rolls"/>
    <property type="match status" value="1"/>
</dbReference>
<dbReference type="STRING" id="1235591.CAK95_15960"/>
<dbReference type="EC" id="1.13.11.4" evidence="3"/>
<sequence length="356" mass="39856">MATATAVKSDKTAKVYEGSKDPKRAAFYEKISQRDMAPLWEVLKDLVAKSPKSIAAPAIWHFDQVKPMVEEAGGLLTAEEAERRVLVLENPALRGQSRITTSLYAGLQLILPGEIAGAHRHTAGAIRLILDGEGAYTQVDGEKTVMKYGDFVLTPSWTAHDHGNESKKPMIWLDVLDVPTINFFETAFAEHLDDTVQNTKFTDNDSLWRYGSGVLPDGTNTEKTSPIINYAYERVRPILDRMAKTDEINKYHGFRLRYANPFNGGWSTPTMGAHLSLLPKGFKGQPYRSTDGTIFACLEGKGQTTIDGEVFEWGPRDVFVIPSWKQYSHKADEQSVLFSISDRPMQESLNIWREVN</sequence>
<protein>
    <recommendedName>
        <fullName evidence="3">Gentisate 1,2-dioxygenase</fullName>
        <ecNumber evidence="3">1.13.11.4</ecNumber>
    </recommendedName>
</protein>
<proteinExistence type="predicted"/>
<feature type="domain" description="Cupin type-2" evidence="4">
    <location>
        <begin position="107"/>
        <end position="175"/>
    </location>
</feature>
<dbReference type="Pfam" id="PF07883">
    <property type="entry name" value="Cupin_2"/>
    <property type="match status" value="1"/>
</dbReference>
<dbReference type="CDD" id="cd06992">
    <property type="entry name" value="cupin_GDO-like_C"/>
    <property type="match status" value="1"/>
</dbReference>
<dbReference type="CDD" id="cd02216">
    <property type="entry name" value="cupin_GDO-like_N"/>
    <property type="match status" value="1"/>
</dbReference>
<name>A0A1W6ZSZ9_9HYPH</name>
<dbReference type="OrthoDB" id="285029at2"/>
<evidence type="ECO:0000313" key="5">
    <source>
        <dbReference type="EMBL" id="ARQ00408.1"/>
    </source>
</evidence>
<dbReference type="InterPro" id="IPR047183">
    <property type="entry name" value="GDO-like"/>
</dbReference>
<reference evidence="5 6" key="1">
    <citation type="submission" date="2017-05" db="EMBL/GenBank/DDBJ databases">
        <title>Full genome sequence of Pseudorhodoplanes sinuspersici.</title>
        <authorList>
            <person name="Dastgheib S.M.M."/>
            <person name="Shavandi M."/>
            <person name="Tirandaz H."/>
        </authorList>
    </citation>
    <scope>NUCLEOTIDE SEQUENCE [LARGE SCALE GENOMIC DNA]</scope>
    <source>
        <strain evidence="5 6">RIPI110</strain>
    </source>
</reference>
<keyword evidence="1 5" id="KW-0223">Dioxygenase</keyword>
<accession>A0A1W6ZSZ9</accession>
<evidence type="ECO:0000256" key="3">
    <source>
        <dbReference type="NCBIfam" id="TIGR02272"/>
    </source>
</evidence>
<dbReference type="KEGG" id="psin:CAK95_15960"/>
<dbReference type="InterPro" id="IPR014710">
    <property type="entry name" value="RmlC-like_jellyroll"/>
</dbReference>
<evidence type="ECO:0000256" key="1">
    <source>
        <dbReference type="ARBA" id="ARBA00022964"/>
    </source>
</evidence>
<dbReference type="GO" id="GO:0047922">
    <property type="term" value="F:gentisate 1,2-dioxygenase activity"/>
    <property type="evidence" value="ECO:0007669"/>
    <property type="project" value="UniProtKB-UniRule"/>
</dbReference>
<evidence type="ECO:0000313" key="6">
    <source>
        <dbReference type="Proteomes" id="UP000194137"/>
    </source>
</evidence>
<dbReference type="InterPro" id="IPR011960">
    <property type="entry name" value="Gentisate_dOase"/>
</dbReference>
<dbReference type="AlphaFoldDB" id="A0A1W6ZSZ9"/>
<dbReference type="PANTHER" id="PTHR41517:SF1">
    <property type="entry name" value="CUPIN"/>
    <property type="match status" value="1"/>
</dbReference>
<dbReference type="NCBIfam" id="TIGR02272">
    <property type="entry name" value="gentisate_1_2"/>
    <property type="match status" value="1"/>
</dbReference>
<evidence type="ECO:0000259" key="4">
    <source>
        <dbReference type="Pfam" id="PF07883"/>
    </source>
</evidence>
<organism evidence="5 6">
    <name type="scientific">Pseudorhodoplanes sinuspersici</name>
    <dbReference type="NCBI Taxonomy" id="1235591"/>
    <lineage>
        <taxon>Bacteria</taxon>
        <taxon>Pseudomonadati</taxon>
        <taxon>Pseudomonadota</taxon>
        <taxon>Alphaproteobacteria</taxon>
        <taxon>Hyphomicrobiales</taxon>
        <taxon>Pseudorhodoplanes</taxon>
    </lineage>
</organism>
<dbReference type="EMBL" id="CP021112">
    <property type="protein sequence ID" value="ARQ00408.1"/>
    <property type="molecule type" value="Genomic_DNA"/>
</dbReference>
<dbReference type="InterPro" id="IPR011051">
    <property type="entry name" value="RmlC_Cupin_sf"/>
</dbReference>
<keyword evidence="6" id="KW-1185">Reference proteome</keyword>